<dbReference type="PANTHER" id="PTHR12136">
    <property type="entry name" value="ENHANCED DISEASE RESISTANCE-RELATED"/>
    <property type="match status" value="1"/>
</dbReference>
<dbReference type="PROSITE" id="PS50848">
    <property type="entry name" value="START"/>
    <property type="match status" value="1"/>
</dbReference>
<dbReference type="AlphaFoldDB" id="K0SBL7"/>
<dbReference type="InterPro" id="IPR045096">
    <property type="entry name" value="EDR2-like"/>
</dbReference>
<keyword evidence="4" id="KW-1185">Reference proteome</keyword>
<dbReference type="Gene3D" id="3.30.530.20">
    <property type="match status" value="1"/>
</dbReference>
<dbReference type="GO" id="GO:0008289">
    <property type="term" value="F:lipid binding"/>
    <property type="evidence" value="ECO:0007669"/>
    <property type="project" value="InterPro"/>
</dbReference>
<gene>
    <name evidence="3" type="ORF">THAOC_17059</name>
</gene>
<dbReference type="EMBL" id="AGNL01018962">
    <property type="protein sequence ID" value="EJK62334.1"/>
    <property type="molecule type" value="Genomic_DNA"/>
</dbReference>
<dbReference type="Proteomes" id="UP000266841">
    <property type="component" value="Unassembled WGS sequence"/>
</dbReference>
<dbReference type="SUPFAM" id="SSF55961">
    <property type="entry name" value="Bet v1-like"/>
    <property type="match status" value="1"/>
</dbReference>
<feature type="compositionally biased region" description="Basic and acidic residues" evidence="1">
    <location>
        <begin position="208"/>
        <end position="221"/>
    </location>
</feature>
<protein>
    <recommendedName>
        <fullName evidence="2">START domain-containing protein</fullName>
    </recommendedName>
</protein>
<dbReference type="InterPro" id="IPR023393">
    <property type="entry name" value="START-like_dom_sf"/>
</dbReference>
<dbReference type="InterPro" id="IPR011993">
    <property type="entry name" value="PH-like_dom_sf"/>
</dbReference>
<feature type="region of interest" description="Disordered" evidence="1">
    <location>
        <begin position="208"/>
        <end position="276"/>
    </location>
</feature>
<evidence type="ECO:0000256" key="1">
    <source>
        <dbReference type="SAM" id="MobiDB-lite"/>
    </source>
</evidence>
<evidence type="ECO:0000313" key="4">
    <source>
        <dbReference type="Proteomes" id="UP000266841"/>
    </source>
</evidence>
<feature type="region of interest" description="Disordered" evidence="1">
    <location>
        <begin position="480"/>
        <end position="515"/>
    </location>
</feature>
<dbReference type="CDD" id="cd00177">
    <property type="entry name" value="START"/>
    <property type="match status" value="1"/>
</dbReference>
<evidence type="ECO:0000259" key="2">
    <source>
        <dbReference type="PROSITE" id="PS50848"/>
    </source>
</evidence>
<dbReference type="InterPro" id="IPR009769">
    <property type="entry name" value="EDR2_C"/>
</dbReference>
<feature type="domain" description="START" evidence="2">
    <location>
        <begin position="603"/>
        <end position="726"/>
    </location>
</feature>
<dbReference type="OMA" id="MAQSRSK"/>
<comment type="caution">
    <text evidence="3">The sequence shown here is derived from an EMBL/GenBank/DDBJ whole genome shotgun (WGS) entry which is preliminary data.</text>
</comment>
<dbReference type="SUPFAM" id="SSF50729">
    <property type="entry name" value="PH domain-like"/>
    <property type="match status" value="1"/>
</dbReference>
<proteinExistence type="predicted"/>
<dbReference type="eggNOG" id="ENOG502QS0N">
    <property type="taxonomic scope" value="Eukaryota"/>
</dbReference>
<dbReference type="OrthoDB" id="9970435at2759"/>
<sequence>MPSSSAPSTPVVQVQKLDDLVVAGGICDMPNINSAEDYDELSNDDGSIYSSWDAGNCSADNTGTIRLEGWLCHSTSSKKSTATASTKSSSILRKRQASKQRFFVLRGNTLSYYSRKNDLNVCPDLGPVTGTFILTRHCTVGSVVSGALDEHKASEETLPVADSNTVPESKTKKKRRQYYCVQVSWPMNNQPSRDEKMMAQAKAQVAAESEKEALQQRDESIPIKLSRSSLIRNRSGGIKSPKKLGGSNQPHIDPLSDDLAPPNLEEDCDDCPSATEHGLSITTPAIALAGAKLMRQRSGEGNQSDEQAPSPSPNHETGLHKHYTQQIAKHAKEQEKSQEELQKIMRLLSIKESHEKTKKKLIQGTKVAAVSGAAITAGVLTAGISLAAGLLFVGITAAAGGSSVVGGKVLYSKARGKYYSSQSQKSFHLVIGASTFEEAMKWKKAMEHAIKELTVMDGGVEDATLGVDSLSHFVGKEKAKWGSKSDDGGAIGAPRSPGQGAPATPGNDAVESDYSNTPRWVPLNGGGLALWGILGTLGGNLRIHKEEPRFRSNVGEVDQPFPPLKASLVLRGNCLDTFMCLMCCGRIGESALSGIPLPNSGQLASFRIIETIDDHMDVIQLFFRPLYLFPSWTAPRDFVIYRFWKYDEQTYQIYFDSGEHRDAPEITGYVRGTMRGVYTIAPLKRKHRKRRATAASNPSSVLVDEECLLSKVVQIDPKGWIPTRSMFRNQGYGDAFGILALHQMLDVKEALDAERFVTVTVNFDANEYKKMSRRLQRGSNDPFDRANSQERDSIFHRRPSRSQQQVFAPTLDACESGDASDDDENLSSYDFAYAGRESISASDAIDARHLSSPTNQASAMGNIMSIPTPTVRDWWAEPDANSFRVRGKTYKADKKKINAGETLFKLFAVDIIECDSPIYSLCMHPKERVQLALKREKDARNAGLENQDAPPFVFAVNIVMPGPPNYHMVFYYAVDDLAKINGSDGSPHSTLCNEFIFGDDDHFRDNTFKLIPQIIEGNFMVRKAVGCTPAIMGNKIKQSYFKGDRFFEISIDTGSSSVAAGTIRICNGYARMIVVDLAFLFEGYDQTTLPEKVLGCVRLKNVDFGKKLRFVTSF</sequence>
<dbReference type="PANTHER" id="PTHR12136:SF41">
    <property type="entry name" value="PLECKSTRIN HOMOLOGY (PH) AND LIPID-BINDING START DOMAINS-CONTAINING PROTEIN"/>
    <property type="match status" value="1"/>
</dbReference>
<name>K0SBL7_THAOC</name>
<organism evidence="3 4">
    <name type="scientific">Thalassiosira oceanica</name>
    <name type="common">Marine diatom</name>
    <dbReference type="NCBI Taxonomy" id="159749"/>
    <lineage>
        <taxon>Eukaryota</taxon>
        <taxon>Sar</taxon>
        <taxon>Stramenopiles</taxon>
        <taxon>Ochrophyta</taxon>
        <taxon>Bacillariophyta</taxon>
        <taxon>Coscinodiscophyceae</taxon>
        <taxon>Thalassiosirophycidae</taxon>
        <taxon>Thalassiosirales</taxon>
        <taxon>Thalassiosiraceae</taxon>
        <taxon>Thalassiosira</taxon>
    </lineage>
</organism>
<feature type="compositionally biased region" description="Basic and acidic residues" evidence="1">
    <location>
        <begin position="782"/>
        <end position="795"/>
    </location>
</feature>
<dbReference type="InterPro" id="IPR002913">
    <property type="entry name" value="START_lipid-bd_dom"/>
</dbReference>
<evidence type="ECO:0000313" key="3">
    <source>
        <dbReference type="EMBL" id="EJK62334.1"/>
    </source>
</evidence>
<dbReference type="Gene3D" id="2.30.29.30">
    <property type="entry name" value="Pleckstrin-homology domain (PH domain)/Phosphotyrosine-binding domain (PTB)"/>
    <property type="match status" value="1"/>
</dbReference>
<feature type="compositionally biased region" description="Polar residues" evidence="1">
    <location>
        <begin position="299"/>
        <end position="315"/>
    </location>
</feature>
<feature type="region of interest" description="Disordered" evidence="1">
    <location>
        <begin position="773"/>
        <end position="804"/>
    </location>
</feature>
<reference evidence="3 4" key="1">
    <citation type="journal article" date="2012" name="Genome Biol.">
        <title>Genome and low-iron response of an oceanic diatom adapted to chronic iron limitation.</title>
        <authorList>
            <person name="Lommer M."/>
            <person name="Specht M."/>
            <person name="Roy A.S."/>
            <person name="Kraemer L."/>
            <person name="Andreson R."/>
            <person name="Gutowska M.A."/>
            <person name="Wolf J."/>
            <person name="Bergner S.V."/>
            <person name="Schilhabel M.B."/>
            <person name="Klostermeier U.C."/>
            <person name="Beiko R.G."/>
            <person name="Rosenstiel P."/>
            <person name="Hippler M."/>
            <person name="Laroche J."/>
        </authorList>
    </citation>
    <scope>NUCLEOTIDE SEQUENCE [LARGE SCALE GENOMIC DNA]</scope>
    <source>
        <strain evidence="3 4">CCMP1005</strain>
    </source>
</reference>
<accession>K0SBL7</accession>
<feature type="region of interest" description="Disordered" evidence="1">
    <location>
        <begin position="294"/>
        <end position="318"/>
    </location>
</feature>
<dbReference type="Pfam" id="PF01852">
    <property type="entry name" value="START"/>
    <property type="match status" value="1"/>
</dbReference>
<dbReference type="Pfam" id="PF07059">
    <property type="entry name" value="EDR2_C"/>
    <property type="match status" value="1"/>
</dbReference>